<dbReference type="AlphaFoldDB" id="A0A914EFW1"/>
<sequence>MLLLGLLLACIAVECGVIAGAIFPFALILILVGILLFHCGWAAHLMDWGGAIPTDETVTTTTRTTRSADEDPDEEMPIFESVETKVVPDVRQGFWQFDEDSSWQAVANPYPIQHTLKPVVERQPYVP</sequence>
<keyword evidence="1" id="KW-0812">Transmembrane</keyword>
<keyword evidence="1" id="KW-1133">Transmembrane helix</keyword>
<evidence type="ECO:0000313" key="3">
    <source>
        <dbReference type="WBParaSite" id="ACRNAN_scaffold7479.g16862.t1"/>
    </source>
</evidence>
<name>A0A914EFW1_9BILA</name>
<organism evidence="2 3">
    <name type="scientific">Acrobeloides nanus</name>
    <dbReference type="NCBI Taxonomy" id="290746"/>
    <lineage>
        <taxon>Eukaryota</taxon>
        <taxon>Metazoa</taxon>
        <taxon>Ecdysozoa</taxon>
        <taxon>Nematoda</taxon>
        <taxon>Chromadorea</taxon>
        <taxon>Rhabditida</taxon>
        <taxon>Tylenchina</taxon>
        <taxon>Cephalobomorpha</taxon>
        <taxon>Cephaloboidea</taxon>
        <taxon>Cephalobidae</taxon>
        <taxon>Acrobeloides</taxon>
    </lineage>
</organism>
<dbReference type="WBParaSite" id="ACRNAN_scaffold7479.g16862.t1">
    <property type="protein sequence ID" value="ACRNAN_scaffold7479.g16862.t1"/>
    <property type="gene ID" value="ACRNAN_scaffold7479.g16862"/>
</dbReference>
<dbReference type="Proteomes" id="UP000887540">
    <property type="component" value="Unplaced"/>
</dbReference>
<feature type="transmembrane region" description="Helical" evidence="1">
    <location>
        <begin position="25"/>
        <end position="43"/>
    </location>
</feature>
<proteinExistence type="predicted"/>
<accession>A0A914EFW1</accession>
<reference evidence="3" key="1">
    <citation type="submission" date="2022-11" db="UniProtKB">
        <authorList>
            <consortium name="WormBaseParasite"/>
        </authorList>
    </citation>
    <scope>IDENTIFICATION</scope>
</reference>
<protein>
    <submittedName>
        <fullName evidence="3">Uncharacterized protein</fullName>
    </submittedName>
</protein>
<keyword evidence="2" id="KW-1185">Reference proteome</keyword>
<evidence type="ECO:0000256" key="1">
    <source>
        <dbReference type="SAM" id="Phobius"/>
    </source>
</evidence>
<keyword evidence="1" id="KW-0472">Membrane</keyword>
<evidence type="ECO:0000313" key="2">
    <source>
        <dbReference type="Proteomes" id="UP000887540"/>
    </source>
</evidence>